<keyword evidence="2" id="KW-1185">Reference proteome</keyword>
<dbReference type="PANTHER" id="PTHR32487">
    <property type="entry name" value="3-OXO-DELTA(4,5)-STEROID 5-BETA-REDUCTASE"/>
    <property type="match status" value="1"/>
</dbReference>
<dbReference type="InterPro" id="IPR036291">
    <property type="entry name" value="NAD(P)-bd_dom_sf"/>
</dbReference>
<sequence length="206" mass="23508">MNIICSLCAYMAICGTERAVLLWPGSRGTWEGFDNASDADLVVEQQIWAAVDPMAKNEAFNCSNGDVYTWKQLWPILAGRFGLEWVGYDGEENRFKLMDAMARKEAVWAEIVRGKELVETQLNEVASWWLVDAQFYQFGANWAFLDSMNKSKEHGFLGFWNTVKSFASRHMDRQAKGVQDCSLMPFIYLFLVVLRPDAVLYITSSD</sequence>
<organism evidence="1 2">
    <name type="scientific">Miscanthus lutarioriparius</name>
    <dbReference type="NCBI Taxonomy" id="422564"/>
    <lineage>
        <taxon>Eukaryota</taxon>
        <taxon>Viridiplantae</taxon>
        <taxon>Streptophyta</taxon>
        <taxon>Embryophyta</taxon>
        <taxon>Tracheophyta</taxon>
        <taxon>Spermatophyta</taxon>
        <taxon>Magnoliopsida</taxon>
        <taxon>Liliopsida</taxon>
        <taxon>Poales</taxon>
        <taxon>Poaceae</taxon>
        <taxon>PACMAD clade</taxon>
        <taxon>Panicoideae</taxon>
        <taxon>Andropogonodae</taxon>
        <taxon>Andropogoneae</taxon>
        <taxon>Saccharinae</taxon>
        <taxon>Miscanthus</taxon>
    </lineage>
</organism>
<name>A0A811MWR8_9POAL</name>
<gene>
    <name evidence="1" type="ORF">NCGR_LOCUS7577</name>
</gene>
<dbReference type="OrthoDB" id="1731983at2759"/>
<protein>
    <submittedName>
        <fullName evidence="1">Uncharacterized protein</fullName>
    </submittedName>
</protein>
<dbReference type="SUPFAM" id="SSF51735">
    <property type="entry name" value="NAD(P)-binding Rossmann-fold domains"/>
    <property type="match status" value="1"/>
</dbReference>
<dbReference type="Gene3D" id="3.40.50.720">
    <property type="entry name" value="NAD(P)-binding Rossmann-like Domain"/>
    <property type="match status" value="1"/>
</dbReference>
<dbReference type="EMBL" id="CAJGYO010000002">
    <property type="protein sequence ID" value="CAD6211616.1"/>
    <property type="molecule type" value="Genomic_DNA"/>
</dbReference>
<dbReference type="AlphaFoldDB" id="A0A811MWR8"/>
<proteinExistence type="predicted"/>
<reference evidence="1" key="1">
    <citation type="submission" date="2020-10" db="EMBL/GenBank/DDBJ databases">
        <authorList>
            <person name="Han B."/>
            <person name="Lu T."/>
            <person name="Zhao Q."/>
            <person name="Huang X."/>
            <person name="Zhao Y."/>
        </authorList>
    </citation>
    <scope>NUCLEOTIDE SEQUENCE</scope>
</reference>
<dbReference type="PANTHER" id="PTHR32487:SF0">
    <property type="entry name" value="3-OXO-DELTA(4,5)-STEROID 5-BETA-REDUCTASE"/>
    <property type="match status" value="1"/>
</dbReference>
<dbReference type="Proteomes" id="UP000604825">
    <property type="component" value="Unassembled WGS sequence"/>
</dbReference>
<evidence type="ECO:0000313" key="2">
    <source>
        <dbReference type="Proteomes" id="UP000604825"/>
    </source>
</evidence>
<accession>A0A811MWR8</accession>
<evidence type="ECO:0000313" key="1">
    <source>
        <dbReference type="EMBL" id="CAD6211616.1"/>
    </source>
</evidence>
<comment type="caution">
    <text evidence="1">The sequence shown here is derived from an EMBL/GenBank/DDBJ whole genome shotgun (WGS) entry which is preliminary data.</text>
</comment>